<dbReference type="SUPFAM" id="SSF48208">
    <property type="entry name" value="Six-hairpin glycosidases"/>
    <property type="match status" value="1"/>
</dbReference>
<evidence type="ECO:0000256" key="4">
    <source>
        <dbReference type="PIRSR" id="PIRSR036289-51"/>
    </source>
</evidence>
<keyword evidence="2" id="KW-0378">Hydrolase</keyword>
<feature type="region of interest" description="Disordered" evidence="5">
    <location>
        <begin position="821"/>
        <end position="865"/>
    </location>
</feature>
<dbReference type="PANTHER" id="PTHR11051:SF13">
    <property type="entry name" value="GLYCOSYL TRANSFERASE"/>
    <property type="match status" value="1"/>
</dbReference>
<dbReference type="Pfam" id="PF03633">
    <property type="entry name" value="Glyco_hydro_65C"/>
    <property type="match status" value="1"/>
</dbReference>
<name>A0A3G9IZL2_9ACTN</name>
<dbReference type="InterPro" id="IPR005195">
    <property type="entry name" value="Glyco_hydro_65_M"/>
</dbReference>
<feature type="domain" description="Glycoside hydrolase family 65 N-terminal" evidence="8">
    <location>
        <begin position="31"/>
        <end position="294"/>
    </location>
</feature>
<dbReference type="InterPro" id="IPR012341">
    <property type="entry name" value="6hp_glycosidase-like_sf"/>
</dbReference>
<dbReference type="Gene3D" id="1.50.10.10">
    <property type="match status" value="1"/>
</dbReference>
<evidence type="ECO:0000313" key="9">
    <source>
        <dbReference type="EMBL" id="BBH16139.1"/>
    </source>
</evidence>
<evidence type="ECO:0000259" key="7">
    <source>
        <dbReference type="Pfam" id="PF03633"/>
    </source>
</evidence>
<evidence type="ECO:0000313" key="10">
    <source>
        <dbReference type="Proteomes" id="UP000271573"/>
    </source>
</evidence>
<keyword evidence="10" id="KW-1185">Reference proteome</keyword>
<dbReference type="OrthoDB" id="9816160at2"/>
<dbReference type="InterPro" id="IPR011013">
    <property type="entry name" value="Gal_mutarotase_sf_dom"/>
</dbReference>
<dbReference type="RefSeq" id="WP_125566337.1">
    <property type="nucleotide sequence ID" value="NZ_AP019307.1"/>
</dbReference>
<dbReference type="Pfam" id="PF03636">
    <property type="entry name" value="Glyco_hydro_65N"/>
    <property type="match status" value="1"/>
</dbReference>
<protein>
    <submittedName>
        <fullName evidence="9">Kojibiose phosphorylase</fullName>
    </submittedName>
</protein>
<dbReference type="InterPro" id="IPR017045">
    <property type="entry name" value="Malt_Pase/Glycosyl_Hdrlase"/>
</dbReference>
<organism evidence="9 10">
    <name type="scientific">Nocardioides baekrokdamisoli</name>
    <dbReference type="NCBI Taxonomy" id="1804624"/>
    <lineage>
        <taxon>Bacteria</taxon>
        <taxon>Bacillati</taxon>
        <taxon>Actinomycetota</taxon>
        <taxon>Actinomycetes</taxon>
        <taxon>Propionibacteriales</taxon>
        <taxon>Nocardioidaceae</taxon>
        <taxon>Nocardioides</taxon>
    </lineage>
</organism>
<dbReference type="KEGG" id="nbe:Back2_04260"/>
<dbReference type="AlphaFoldDB" id="A0A3G9IZL2"/>
<evidence type="ECO:0000256" key="5">
    <source>
        <dbReference type="SAM" id="MobiDB-lite"/>
    </source>
</evidence>
<dbReference type="GO" id="GO:0004553">
    <property type="term" value="F:hydrolase activity, hydrolyzing O-glycosyl compounds"/>
    <property type="evidence" value="ECO:0007669"/>
    <property type="project" value="TreeGrafter"/>
</dbReference>
<feature type="active site" description="Proton donor" evidence="3">
    <location>
        <position position="524"/>
    </location>
</feature>
<dbReference type="Gene3D" id="2.60.420.10">
    <property type="entry name" value="Maltose phosphorylase, domain 3"/>
    <property type="match status" value="1"/>
</dbReference>
<dbReference type="InterPro" id="IPR037018">
    <property type="entry name" value="GH65_N"/>
</dbReference>
<dbReference type="GO" id="GO:0005975">
    <property type="term" value="P:carbohydrate metabolic process"/>
    <property type="evidence" value="ECO:0007669"/>
    <property type="project" value="InterPro"/>
</dbReference>
<accession>A0A3G9IZL2</accession>
<evidence type="ECO:0000259" key="8">
    <source>
        <dbReference type="Pfam" id="PF03636"/>
    </source>
</evidence>
<dbReference type="InterPro" id="IPR005196">
    <property type="entry name" value="Glyco_hydro_65_N"/>
</dbReference>
<dbReference type="GO" id="GO:0016757">
    <property type="term" value="F:glycosyltransferase activity"/>
    <property type="evidence" value="ECO:0007669"/>
    <property type="project" value="UniProtKB-ARBA"/>
</dbReference>
<dbReference type="InterPro" id="IPR008928">
    <property type="entry name" value="6-hairpin_glycosidase_sf"/>
</dbReference>
<feature type="domain" description="Glycoside hydrolase family 65 central catalytic" evidence="6">
    <location>
        <begin position="361"/>
        <end position="723"/>
    </location>
</feature>
<dbReference type="Gene3D" id="2.70.98.40">
    <property type="entry name" value="Glycoside hydrolase, family 65, N-terminal domain"/>
    <property type="match status" value="1"/>
</dbReference>
<proteinExistence type="inferred from homology"/>
<gene>
    <name evidence="9" type="ORF">Back2_04260</name>
</gene>
<dbReference type="PANTHER" id="PTHR11051">
    <property type="entry name" value="GLYCOSYL HYDROLASE-RELATED"/>
    <property type="match status" value="1"/>
</dbReference>
<keyword evidence="2" id="KW-0326">Glycosidase</keyword>
<evidence type="ECO:0000256" key="1">
    <source>
        <dbReference type="ARBA" id="ARBA00006768"/>
    </source>
</evidence>
<dbReference type="SUPFAM" id="SSF74650">
    <property type="entry name" value="Galactose mutarotase-like"/>
    <property type="match status" value="1"/>
</dbReference>
<comment type="similarity">
    <text evidence="1">Belongs to the glycosyl hydrolase 65 family.</text>
</comment>
<dbReference type="Proteomes" id="UP000271573">
    <property type="component" value="Chromosome"/>
</dbReference>
<dbReference type="PIRSF" id="PIRSF036289">
    <property type="entry name" value="Glycosyl_hydrolase_malt_phosph"/>
    <property type="match status" value="1"/>
</dbReference>
<dbReference type="InterPro" id="IPR005194">
    <property type="entry name" value="Glyco_hydro_65_C"/>
</dbReference>
<dbReference type="GO" id="GO:0030246">
    <property type="term" value="F:carbohydrate binding"/>
    <property type="evidence" value="ECO:0007669"/>
    <property type="project" value="InterPro"/>
</dbReference>
<reference evidence="9 10" key="1">
    <citation type="submission" date="2018-11" db="EMBL/GenBank/DDBJ databases">
        <title>Complete genome sequence of Nocardioides baekrokdamisoli strain KCTC 39748.</title>
        <authorList>
            <person name="Kang S.W."/>
            <person name="Lee K.C."/>
            <person name="Kim K.K."/>
            <person name="Kim J.S."/>
            <person name="Kim D.S."/>
            <person name="Ko S.H."/>
            <person name="Yang S.H."/>
            <person name="Shin Y.K."/>
            <person name="Lee J.S."/>
        </authorList>
    </citation>
    <scope>NUCLEOTIDE SEQUENCE [LARGE SCALE GENOMIC DNA]</scope>
    <source>
        <strain evidence="9 10">KCTC 39748</strain>
    </source>
</reference>
<evidence type="ECO:0000259" key="6">
    <source>
        <dbReference type="Pfam" id="PF03632"/>
    </source>
</evidence>
<feature type="domain" description="Glycoside hydrolase family 65 C-terminal" evidence="7">
    <location>
        <begin position="733"/>
        <end position="796"/>
    </location>
</feature>
<dbReference type="Pfam" id="PF03632">
    <property type="entry name" value="Glyco_hydro_65m"/>
    <property type="match status" value="1"/>
</dbReference>
<feature type="binding site" evidence="4">
    <location>
        <begin position="636"/>
        <end position="637"/>
    </location>
    <ligand>
        <name>substrate</name>
    </ligand>
</feature>
<sequence>MRAEIPSDPVDRERFPTDVWRLVESAPGPDEDLGLTETLFSVSNGYLGVRATPEEGRPTVSYGTYINGFHETWPIRHAEAAYGFARTGQTLINVPDATVLKVYVDDEPLILGSSDVEAYERSLDFRDGVLRRRVIWRTPGGQRVQVDTSRCVSMTERHLAVFSIELTMLEGSAPIAITSALINRQDGTDEYAVPTVAHPDSGAIQDPRQAGGFDERVMMPRLSAAEGNRLALGFEAHRSQMTVAAVADHVVRAPADASTVTHATEDRTRWTIQCNASSGDTIRVDKLVSYHSSRGVDPGELADRCDRTLQRAASIGRDAIHDAQRAWFDAFWDRSDVVVTEHGDASGRLDGDPVALQQAIRFNLFSLAQATSRSDGQGVAAKGVSGSGYEGHYFWDTEIYVLPFLTFTSPDVARNVLQFRVHMLPQARARAAEMAIQGAQYPWRTINGEEASAYYAAGTAQVHIDADISYAMVKYARATGDEQFLHVGGLDVLVETARLWADIGFVRDNGDPSFQIHGVTGPDEYTTVVNNNLFTNVMARYNLEQAVAVLTSLQATDPSEYALAMERLTISEEEVERWAACAAGMRIPYDDHLGIHPQDDFFLHREVWDLESTPPELHPLLLHFHPLVIYRFQVLKQADVVLALFLQGDRFTAEEKLRDFEYYTPITTGDSTLSAVVEAIVAAEVGHHRAAREFFHEALYCDLANLHANSADGIHIASAGGVWAALVNGFGGMRQYDDGLHFDPRLPEGWDTLSFPLQWRGHLLQVAVMPEAITFTSRAEVAESIDMVVRGRAIRLDAGGVVRVPLDNQGARIDRPLIAPPKGRRPDGTRMAAHLPQPIPEPLTYAHDTGSLPVIRDPDEGMTLG</sequence>
<evidence type="ECO:0000256" key="3">
    <source>
        <dbReference type="PIRSR" id="PIRSR036289-50"/>
    </source>
</evidence>
<dbReference type="EMBL" id="AP019307">
    <property type="protein sequence ID" value="BBH16139.1"/>
    <property type="molecule type" value="Genomic_DNA"/>
</dbReference>
<evidence type="ECO:0000256" key="2">
    <source>
        <dbReference type="ARBA" id="ARBA00023295"/>
    </source>
</evidence>
<feature type="binding site" evidence="4">
    <location>
        <begin position="395"/>
        <end position="396"/>
    </location>
    <ligand>
        <name>substrate</name>
    </ligand>
</feature>